<dbReference type="PROSITE" id="PS50859">
    <property type="entry name" value="LONGIN"/>
    <property type="match status" value="1"/>
</dbReference>
<sequence>MKVYALAVVLAPPQKTCTILSSASDLSSFSFYQRGSVGEFLTFFSKTISERTPQGERQSVQENNYTAHVYNRGGAEQLAAVIITDQEYPVRPAFSLLTKMLDDFTTKIPQTSFSNPTAINFPEINTYLQKYQDPRQADAIMRVQQELDETKIVLVSVPRLMR</sequence>
<dbReference type="Proteomes" id="UP000186601">
    <property type="component" value="Unassembled WGS sequence"/>
</dbReference>
<protein>
    <recommendedName>
        <fullName evidence="8">Longin domain-containing protein</fullName>
    </recommendedName>
</protein>
<reference evidence="9 10" key="1">
    <citation type="submission" date="2018-02" db="EMBL/GenBank/DDBJ databases">
        <title>Genome sequence of the basidiomycete white-rot fungus Phlebia centrifuga.</title>
        <authorList>
            <person name="Granchi Z."/>
            <person name="Peng M."/>
            <person name="de Vries R.P."/>
            <person name="Hilden K."/>
            <person name="Makela M.R."/>
            <person name="Grigoriev I."/>
            <person name="Riley R."/>
        </authorList>
    </citation>
    <scope>NUCLEOTIDE SEQUENCE [LARGE SCALE GENOMIC DNA]</scope>
    <source>
        <strain evidence="9 10">FBCC195</strain>
    </source>
</reference>
<keyword evidence="4" id="KW-0564">Palmitate</keyword>
<dbReference type="EMBL" id="MLYV02000088">
    <property type="protein sequence ID" value="PSS37000.1"/>
    <property type="molecule type" value="Genomic_DNA"/>
</dbReference>
<organism evidence="9 10">
    <name type="scientific">Hermanssonia centrifuga</name>
    <dbReference type="NCBI Taxonomy" id="98765"/>
    <lineage>
        <taxon>Eukaryota</taxon>
        <taxon>Fungi</taxon>
        <taxon>Dikarya</taxon>
        <taxon>Basidiomycota</taxon>
        <taxon>Agaricomycotina</taxon>
        <taxon>Agaricomycetes</taxon>
        <taxon>Polyporales</taxon>
        <taxon>Meruliaceae</taxon>
        <taxon>Hermanssonia</taxon>
    </lineage>
</organism>
<keyword evidence="6" id="KW-0636">Prenylation</keyword>
<evidence type="ECO:0000313" key="9">
    <source>
        <dbReference type="EMBL" id="PSS37000.1"/>
    </source>
</evidence>
<dbReference type="SUPFAM" id="SSF64356">
    <property type="entry name" value="SNARE-like"/>
    <property type="match status" value="1"/>
</dbReference>
<keyword evidence="2" id="KW-0488">Methylation</keyword>
<evidence type="ECO:0000256" key="7">
    <source>
        <dbReference type="ARBA" id="ARBA00046278"/>
    </source>
</evidence>
<evidence type="ECO:0000259" key="8">
    <source>
        <dbReference type="PROSITE" id="PS50859"/>
    </source>
</evidence>
<dbReference type="InterPro" id="IPR010908">
    <property type="entry name" value="Longin_dom"/>
</dbReference>
<dbReference type="SMART" id="SM01270">
    <property type="entry name" value="Longin"/>
    <property type="match status" value="1"/>
</dbReference>
<dbReference type="OrthoDB" id="27923at2759"/>
<dbReference type="Pfam" id="PF13774">
    <property type="entry name" value="Longin"/>
    <property type="match status" value="1"/>
</dbReference>
<evidence type="ECO:0000256" key="3">
    <source>
        <dbReference type="ARBA" id="ARBA00023136"/>
    </source>
</evidence>
<keyword evidence="5" id="KW-0449">Lipoprotein</keyword>
<dbReference type="GO" id="GO:0005794">
    <property type="term" value="C:Golgi apparatus"/>
    <property type="evidence" value="ECO:0007669"/>
    <property type="project" value="TreeGrafter"/>
</dbReference>
<dbReference type="CDD" id="cd14824">
    <property type="entry name" value="Longin"/>
    <property type="match status" value="1"/>
</dbReference>
<feature type="domain" description="Longin" evidence="8">
    <location>
        <begin position="9"/>
        <end position="128"/>
    </location>
</feature>
<accession>A0A2R6S3Y2</accession>
<dbReference type="AlphaFoldDB" id="A0A2R6S3Y2"/>
<comment type="caution">
    <text evidence="9">The sequence shown here is derived from an EMBL/GenBank/DDBJ whole genome shotgun (WGS) entry which is preliminary data.</text>
</comment>
<evidence type="ECO:0000256" key="6">
    <source>
        <dbReference type="ARBA" id="ARBA00023289"/>
    </source>
</evidence>
<name>A0A2R6S3Y2_9APHY</name>
<keyword evidence="3" id="KW-0472">Membrane</keyword>
<evidence type="ECO:0000256" key="5">
    <source>
        <dbReference type="ARBA" id="ARBA00023288"/>
    </source>
</evidence>
<comment type="similarity">
    <text evidence="1">Belongs to the synaptobrevin family.</text>
</comment>
<dbReference type="PANTHER" id="PTHR45806:SF1">
    <property type="entry name" value="SYNAPTOBREVIN HOMOLOG YKT6"/>
    <property type="match status" value="1"/>
</dbReference>
<comment type="subcellular location">
    <subcellularLocation>
        <location evidence="7">Endomembrane system</location>
        <topology evidence="7">Lipid-anchor</topology>
        <orientation evidence="7">Cytoplasmic side</orientation>
    </subcellularLocation>
</comment>
<evidence type="ECO:0000256" key="2">
    <source>
        <dbReference type="ARBA" id="ARBA00022481"/>
    </source>
</evidence>
<dbReference type="GO" id="GO:0006888">
    <property type="term" value="P:endoplasmic reticulum to Golgi vesicle-mediated transport"/>
    <property type="evidence" value="ECO:0007669"/>
    <property type="project" value="TreeGrafter"/>
</dbReference>
<evidence type="ECO:0000256" key="1">
    <source>
        <dbReference type="ARBA" id="ARBA00008025"/>
    </source>
</evidence>
<dbReference type="GO" id="GO:0005484">
    <property type="term" value="F:SNAP receptor activity"/>
    <property type="evidence" value="ECO:0007669"/>
    <property type="project" value="TreeGrafter"/>
</dbReference>
<gene>
    <name evidence="9" type="ORF">PHLCEN_2v1142</name>
</gene>
<dbReference type="STRING" id="98765.A0A2R6S3Y2"/>
<dbReference type="PANTHER" id="PTHR45806">
    <property type="entry name" value="SYNAPTOBREVIN HOMOLOG YKT6"/>
    <property type="match status" value="1"/>
</dbReference>
<evidence type="ECO:0000313" key="10">
    <source>
        <dbReference type="Proteomes" id="UP000186601"/>
    </source>
</evidence>
<keyword evidence="10" id="KW-1185">Reference proteome</keyword>
<proteinExistence type="inferred from homology"/>
<dbReference type="InterPro" id="IPR011012">
    <property type="entry name" value="Longin-like_dom_sf"/>
</dbReference>
<evidence type="ECO:0000256" key="4">
    <source>
        <dbReference type="ARBA" id="ARBA00023139"/>
    </source>
</evidence>
<dbReference type="Gene3D" id="3.30.450.50">
    <property type="entry name" value="Longin domain"/>
    <property type="match status" value="1"/>
</dbReference>